<dbReference type="SUPFAM" id="SSF103473">
    <property type="entry name" value="MFS general substrate transporter"/>
    <property type="match status" value="1"/>
</dbReference>
<comment type="caution">
    <text evidence="11">The sequence shown here is derived from an EMBL/GenBank/DDBJ whole genome shotgun (WGS) entry which is preliminary data.</text>
</comment>
<dbReference type="EMBL" id="MABQ02000005">
    <property type="protein sequence ID" value="PCD34692.1"/>
    <property type="molecule type" value="Genomic_DNA"/>
</dbReference>
<evidence type="ECO:0000256" key="5">
    <source>
        <dbReference type="ARBA" id="ARBA00023180"/>
    </source>
</evidence>
<comment type="similarity">
    <text evidence="6">Belongs to the major facilitator superfamily. DHA1 family. Polyamines/proton antiporter (TC 2.A.1.2.16) subfamily.</text>
</comment>
<feature type="transmembrane region" description="Helical" evidence="9">
    <location>
        <begin position="137"/>
        <end position="154"/>
    </location>
</feature>
<feature type="region of interest" description="Disordered" evidence="8">
    <location>
        <begin position="765"/>
        <end position="796"/>
    </location>
</feature>
<keyword evidence="3 9" id="KW-1133">Transmembrane helix</keyword>
<feature type="transmembrane region" description="Helical" evidence="9">
    <location>
        <begin position="339"/>
        <end position="358"/>
    </location>
</feature>
<reference evidence="11 12" key="1">
    <citation type="journal article" date="2016" name="Environ. Microbiol.">
        <title>Effector profiles distinguish formae speciales of Fusarium oxysporum.</title>
        <authorList>
            <person name="van Dam P."/>
            <person name="Fokkens L."/>
            <person name="Schmidt S.M."/>
            <person name="Linmans J.H."/>
            <person name="Kistler H.C."/>
            <person name="Ma L.J."/>
            <person name="Rep M."/>
        </authorList>
    </citation>
    <scope>NUCLEOTIDE SEQUENCE [LARGE SCALE GENOMIC DNA]</scope>
    <source>
        <strain evidence="11 12">Forc016</strain>
    </source>
</reference>
<dbReference type="PANTHER" id="PTHR23502">
    <property type="entry name" value="MAJOR FACILITATOR SUPERFAMILY"/>
    <property type="match status" value="1"/>
</dbReference>
<dbReference type="AlphaFoldDB" id="A0A2H3HDT7"/>
<evidence type="ECO:0000256" key="8">
    <source>
        <dbReference type="SAM" id="MobiDB-lite"/>
    </source>
</evidence>
<keyword evidence="4 9" id="KW-0472">Membrane</keyword>
<dbReference type="Proteomes" id="UP000219602">
    <property type="component" value="Chromosome 7"/>
</dbReference>
<feature type="transmembrane region" description="Helical" evidence="9">
    <location>
        <begin position="651"/>
        <end position="669"/>
    </location>
</feature>
<comment type="function">
    <text evidence="7">Efflux pump involved in export of fusaric acid, a mycotoxin with low to moderate toxicity to animals and humans, but with high phytotoxic properties. Constitutes a self-protecting mechanism of the fungus against critical levels of FSA within the cell.</text>
</comment>
<feature type="transmembrane region" description="Helical" evidence="9">
    <location>
        <begin position="294"/>
        <end position="319"/>
    </location>
</feature>
<dbReference type="PROSITE" id="PS50850">
    <property type="entry name" value="MFS"/>
    <property type="match status" value="1"/>
</dbReference>
<feature type="transmembrane region" description="Helical" evidence="9">
    <location>
        <begin position="440"/>
        <end position="461"/>
    </location>
</feature>
<evidence type="ECO:0000256" key="9">
    <source>
        <dbReference type="SAM" id="Phobius"/>
    </source>
</evidence>
<feature type="transmembrane region" description="Helical" evidence="9">
    <location>
        <begin position="196"/>
        <end position="219"/>
    </location>
</feature>
<feature type="transmembrane region" description="Helical" evidence="9">
    <location>
        <begin position="225"/>
        <end position="245"/>
    </location>
</feature>
<accession>A0A2H3HDT7</accession>
<evidence type="ECO:0000256" key="4">
    <source>
        <dbReference type="ARBA" id="ARBA00023136"/>
    </source>
</evidence>
<evidence type="ECO:0000256" key="6">
    <source>
        <dbReference type="ARBA" id="ARBA00038459"/>
    </source>
</evidence>
<gene>
    <name evidence="11" type="ORF">AU210_007289</name>
</gene>
<evidence type="ECO:0000259" key="10">
    <source>
        <dbReference type="PROSITE" id="PS50850"/>
    </source>
</evidence>
<feature type="transmembrane region" description="Helical" evidence="9">
    <location>
        <begin position="526"/>
        <end position="549"/>
    </location>
</feature>
<dbReference type="InterPro" id="IPR011701">
    <property type="entry name" value="MFS"/>
</dbReference>
<sequence>MSAIKDREEDIGFTPEVGQDNSIERDAVIGEQEKGERRPPAHNDLDSIAWSGADDPANPKNWSNKRKWLNITVLSLLTVVTPLGSSMFAPGIPSIMAEFHETSPNAATFILSIYVLGFVFGPILIAPLSETYGRRKLYIWGNILFTIFSVGMALSNSKGMLLGFRFSMGFAGVVPITIGSGSIADMMALETRGRAISIWALGPLLGPCIGPVAGGYLIRAKGWRWVYWLISIISGVLIPISTFLLDETFAPVILQRRNASLPLDITNSAVPNRSTPRPVDTLKFRAAALRPTKLLFLAPLVTLSALYIAISYGILYLLIATFSFVYPQQYGFDEGTSGLAFIPAGIGMILGVIGIGQVTDLMVKRNKLRRVVHQPKFRLVPIITIPCGLALPCGLFIYGWTTYHTLHWIVPMISVSIMCMGLMTVNSCIQNYLLDIYPRYAASVSAALTILRSFVAALLPLSGLQMYEAMGLGWANSLLGFVALVLIVIPLALTFYLVPFLIGCIFEAIGYAGRAISAKQTPDWAIMPYVLQSLLLLLGPTMLAASIYMSLGRLIKSLEADSYSLVPIEYLTKTFVIGDVISFLAQSGGGGMLANAKSKGGQKMGQNIIIVGLAVQIYFFAFFITILHIFHRRITANPTSKSLSSISPWKQFVLVLYVDSGLIMIRSLFRLVEYITGSNGALQSTETYIYVFDASMIFITVALFNVVHPGRAIITPREPEETFHIRNDSASIPLQNKSHLSPSIVQQPFTTSDRHRYRYLQEHPMAQHPPQNHTDSLDQYHYPSYSTSPGRFHGQA</sequence>
<feature type="transmembrane region" description="Helical" evidence="9">
    <location>
        <begin position="481"/>
        <end position="506"/>
    </location>
</feature>
<feature type="transmembrane region" description="Helical" evidence="9">
    <location>
        <begin position="106"/>
        <end position="125"/>
    </location>
</feature>
<evidence type="ECO:0000256" key="2">
    <source>
        <dbReference type="ARBA" id="ARBA00022692"/>
    </source>
</evidence>
<dbReference type="InterPro" id="IPR036259">
    <property type="entry name" value="MFS_trans_sf"/>
</dbReference>
<dbReference type="Pfam" id="PF07690">
    <property type="entry name" value="MFS_1"/>
    <property type="match status" value="1"/>
</dbReference>
<dbReference type="PANTHER" id="PTHR23502:SF68">
    <property type="entry name" value="MULTIDRUG TRANSPORTER, PUTATIVE (AFU_ORTHOLOGUE AFUA_3G01120)-RELATED"/>
    <property type="match status" value="1"/>
</dbReference>
<dbReference type="CDD" id="cd17323">
    <property type="entry name" value="MFS_Tpo1_MDR_like"/>
    <property type="match status" value="1"/>
</dbReference>
<reference evidence="11 12" key="2">
    <citation type="journal article" date="2017" name="Sci. Rep.">
        <title>A mobile pathogenicity chromosome in Fusarium oxysporum for infection of multiple cucurbit species.</title>
        <authorList>
            <person name="van Dam P."/>
            <person name="Fokkens L."/>
            <person name="Ayukawa Y."/>
            <person name="van der Gragt M."/>
            <person name="Ter Horst A."/>
            <person name="Brankovics B."/>
            <person name="Houterman P.M."/>
            <person name="Arie T."/>
            <person name="Rep M."/>
        </authorList>
    </citation>
    <scope>NUCLEOTIDE SEQUENCE [LARGE SCALE GENOMIC DNA]</scope>
    <source>
        <strain evidence="11 12">Forc016</strain>
    </source>
</reference>
<dbReference type="Pfam" id="PF04479">
    <property type="entry name" value="RTA1"/>
    <property type="match status" value="1"/>
</dbReference>
<dbReference type="FunFam" id="1.20.1250.20:FF:000011">
    <property type="entry name" value="MFS multidrug transporter, putative"/>
    <property type="match status" value="1"/>
</dbReference>
<dbReference type="GO" id="GO:0016020">
    <property type="term" value="C:membrane"/>
    <property type="evidence" value="ECO:0007669"/>
    <property type="project" value="UniProtKB-SubCell"/>
</dbReference>
<dbReference type="InterPro" id="IPR007568">
    <property type="entry name" value="RTA1"/>
</dbReference>
<feature type="compositionally biased region" description="Basic and acidic residues" evidence="8">
    <location>
        <begin position="22"/>
        <end position="45"/>
    </location>
</feature>
<evidence type="ECO:0000313" key="12">
    <source>
        <dbReference type="Proteomes" id="UP000219602"/>
    </source>
</evidence>
<feature type="transmembrane region" description="Helical" evidence="9">
    <location>
        <begin position="608"/>
        <end position="630"/>
    </location>
</feature>
<organism evidence="11 12">
    <name type="scientific">Fusarium oxysporum f. sp. radicis-cucumerinum</name>
    <dbReference type="NCBI Taxonomy" id="327505"/>
    <lineage>
        <taxon>Eukaryota</taxon>
        <taxon>Fungi</taxon>
        <taxon>Dikarya</taxon>
        <taxon>Ascomycota</taxon>
        <taxon>Pezizomycotina</taxon>
        <taxon>Sordariomycetes</taxon>
        <taxon>Hypocreomycetidae</taxon>
        <taxon>Hypocreales</taxon>
        <taxon>Nectriaceae</taxon>
        <taxon>Fusarium</taxon>
        <taxon>Fusarium oxysporum species complex</taxon>
    </lineage>
</organism>
<dbReference type="Gene3D" id="1.20.1250.20">
    <property type="entry name" value="MFS general substrate transporter like domains"/>
    <property type="match status" value="1"/>
</dbReference>
<feature type="compositionally biased region" description="Basic and acidic residues" evidence="8">
    <location>
        <begin position="1"/>
        <end position="10"/>
    </location>
</feature>
<evidence type="ECO:0000256" key="1">
    <source>
        <dbReference type="ARBA" id="ARBA00004141"/>
    </source>
</evidence>
<feature type="transmembrane region" description="Helical" evidence="9">
    <location>
        <begin position="689"/>
        <end position="707"/>
    </location>
</feature>
<evidence type="ECO:0000256" key="7">
    <source>
        <dbReference type="ARBA" id="ARBA00054466"/>
    </source>
</evidence>
<keyword evidence="2 9" id="KW-0812">Transmembrane</keyword>
<feature type="domain" description="Major facilitator superfamily (MFS) profile" evidence="10">
    <location>
        <begin position="70"/>
        <end position="502"/>
    </location>
</feature>
<feature type="transmembrane region" description="Helical" evidence="9">
    <location>
        <begin position="68"/>
        <end position="86"/>
    </location>
</feature>
<keyword evidence="5" id="KW-0325">Glycoprotein</keyword>
<feature type="transmembrane region" description="Helical" evidence="9">
    <location>
        <begin position="379"/>
        <end position="400"/>
    </location>
</feature>
<dbReference type="STRING" id="327505.A0A2H3HDT7"/>
<dbReference type="GO" id="GO:0022857">
    <property type="term" value="F:transmembrane transporter activity"/>
    <property type="evidence" value="ECO:0007669"/>
    <property type="project" value="InterPro"/>
</dbReference>
<evidence type="ECO:0000256" key="3">
    <source>
        <dbReference type="ARBA" id="ARBA00022989"/>
    </source>
</evidence>
<feature type="region of interest" description="Disordered" evidence="8">
    <location>
        <begin position="1"/>
        <end position="58"/>
    </location>
</feature>
<evidence type="ECO:0000313" key="11">
    <source>
        <dbReference type="EMBL" id="PCD34692.1"/>
    </source>
</evidence>
<feature type="transmembrane region" description="Helical" evidence="9">
    <location>
        <begin position="166"/>
        <end position="184"/>
    </location>
</feature>
<protein>
    <recommendedName>
        <fullName evidence="10">Major facilitator superfamily (MFS) profile domain-containing protein</fullName>
    </recommendedName>
</protein>
<feature type="transmembrane region" description="Helical" evidence="9">
    <location>
        <begin position="406"/>
        <end position="428"/>
    </location>
</feature>
<comment type="subcellular location">
    <subcellularLocation>
        <location evidence="1">Membrane</location>
        <topology evidence="1">Multi-pass membrane protein</topology>
    </subcellularLocation>
</comment>
<dbReference type="InterPro" id="IPR020846">
    <property type="entry name" value="MFS_dom"/>
</dbReference>
<name>A0A2H3HDT7_FUSOX</name>
<proteinExistence type="inferred from homology"/>